<dbReference type="Proteomes" id="UP000049495">
    <property type="component" value="Unassembled WGS sequence"/>
</dbReference>
<organism evidence="2 3">
    <name type="scientific">Vibrio crassostreae</name>
    <dbReference type="NCBI Taxonomy" id="246167"/>
    <lineage>
        <taxon>Bacteria</taxon>
        <taxon>Pseudomonadati</taxon>
        <taxon>Pseudomonadota</taxon>
        <taxon>Gammaproteobacteria</taxon>
        <taxon>Vibrionales</taxon>
        <taxon>Vibrionaceae</taxon>
        <taxon>Vibrio</taxon>
    </lineage>
</organism>
<keyword evidence="1" id="KW-0812">Transmembrane</keyword>
<evidence type="ECO:0000313" key="2">
    <source>
        <dbReference type="EMBL" id="CDT08626.1"/>
    </source>
</evidence>
<protein>
    <submittedName>
        <fullName evidence="2">Uncharacterized protein</fullName>
    </submittedName>
</protein>
<evidence type="ECO:0000256" key="1">
    <source>
        <dbReference type="SAM" id="Phobius"/>
    </source>
</evidence>
<dbReference type="EMBL" id="CCJV01000051">
    <property type="protein sequence ID" value="CDT08626.1"/>
    <property type="molecule type" value="Genomic_DNA"/>
</dbReference>
<gene>
    <name evidence="2" type="ORF">VCR5J5_1440034</name>
</gene>
<sequence>MPLLNSISNNYTCNSELKQQTTLLFGTGVFIALFSLSLAIAYSFYDTEIFPNEECYASYIPNAHDIEFW</sequence>
<keyword evidence="1" id="KW-0472">Membrane</keyword>
<keyword evidence="1" id="KW-1133">Transmembrane helix</keyword>
<proteinExistence type="predicted"/>
<accession>A0A822MPL4</accession>
<comment type="caution">
    <text evidence="2">The sequence shown here is derived from an EMBL/GenBank/DDBJ whole genome shotgun (WGS) entry which is preliminary data.</text>
</comment>
<name>A0A822MPL4_9VIBR</name>
<reference evidence="3" key="1">
    <citation type="submission" date="2014-06" db="EMBL/GenBank/DDBJ databases">
        <authorList>
            <person name="Le Roux Frederique"/>
        </authorList>
    </citation>
    <scope>NUCLEOTIDE SEQUENCE [LARGE SCALE GENOMIC DNA]</scope>
    <source>
        <strain evidence="3">J5-5</strain>
    </source>
</reference>
<evidence type="ECO:0000313" key="3">
    <source>
        <dbReference type="Proteomes" id="UP000049495"/>
    </source>
</evidence>
<feature type="transmembrane region" description="Helical" evidence="1">
    <location>
        <begin position="21"/>
        <end position="45"/>
    </location>
</feature>
<dbReference type="AlphaFoldDB" id="A0A822MPL4"/>